<feature type="signal peptide" evidence="1">
    <location>
        <begin position="1"/>
        <end position="24"/>
    </location>
</feature>
<feature type="chain" id="PRO_5016673949" description="Candidate secreted effector protein" evidence="1">
    <location>
        <begin position="25"/>
        <end position="112"/>
    </location>
</feature>
<dbReference type="VEuPathDB" id="FungiDB:BLGHR1_11391"/>
<organism evidence="2 3">
    <name type="scientific">Blumeria hordei</name>
    <name type="common">Barley powdery mildew</name>
    <name type="synonym">Blumeria graminis f. sp. hordei</name>
    <dbReference type="NCBI Taxonomy" id="2867405"/>
    <lineage>
        <taxon>Eukaryota</taxon>
        <taxon>Fungi</taxon>
        <taxon>Dikarya</taxon>
        <taxon>Ascomycota</taxon>
        <taxon>Pezizomycotina</taxon>
        <taxon>Leotiomycetes</taxon>
        <taxon>Erysiphales</taxon>
        <taxon>Erysiphaceae</taxon>
        <taxon>Blumeria</taxon>
    </lineage>
</organism>
<dbReference type="EMBL" id="UNSH01000021">
    <property type="protein sequence ID" value="SZF00648.1"/>
    <property type="molecule type" value="Genomic_DNA"/>
</dbReference>
<name>A0A383ULQ5_BLUHO</name>
<keyword evidence="1" id="KW-0732">Signal</keyword>
<evidence type="ECO:0000313" key="2">
    <source>
        <dbReference type="EMBL" id="SZF00648.1"/>
    </source>
</evidence>
<evidence type="ECO:0008006" key="4">
    <source>
        <dbReference type="Google" id="ProtNLM"/>
    </source>
</evidence>
<reference evidence="2 3" key="1">
    <citation type="submission" date="2017-11" db="EMBL/GenBank/DDBJ databases">
        <authorList>
            <person name="Kracher B."/>
        </authorList>
    </citation>
    <scope>NUCLEOTIDE SEQUENCE [LARGE SCALE GENOMIC DNA]</scope>
    <source>
        <strain evidence="2 3">RACE1</strain>
    </source>
</reference>
<dbReference type="Proteomes" id="UP000275772">
    <property type="component" value="Unassembled WGS sequence"/>
</dbReference>
<protein>
    <recommendedName>
        <fullName evidence="4">Candidate secreted effector protein</fullName>
    </recommendedName>
</protein>
<evidence type="ECO:0000313" key="3">
    <source>
        <dbReference type="Proteomes" id="UP000275772"/>
    </source>
</evidence>
<evidence type="ECO:0000256" key="1">
    <source>
        <dbReference type="SAM" id="SignalP"/>
    </source>
</evidence>
<dbReference type="AlphaFoldDB" id="A0A383ULQ5"/>
<proteinExistence type="predicted"/>
<gene>
    <name evidence="2" type="ORF">BLGHR1_11391</name>
</gene>
<accession>A0A383ULQ5</accession>
<sequence>MKFFSSASTAALACLLSLVPVALGEKYFQCSYDQKFTLADLIRTKSQCLVIIASDGEPLDPYGNFYPTRAFVRKLPGIYTMNYIVQLIDETPTFHVYEKLKAGFKKCIFMKD</sequence>